<dbReference type="Ensembl" id="ENSCSAVT00000000640.1">
    <property type="protein sequence ID" value="ENSCSAVP00000000633.1"/>
    <property type="gene ID" value="ENSCSAVG00000000356.1"/>
</dbReference>
<organism evidence="2 3">
    <name type="scientific">Ciona savignyi</name>
    <name type="common">Pacific transparent sea squirt</name>
    <dbReference type="NCBI Taxonomy" id="51511"/>
    <lineage>
        <taxon>Eukaryota</taxon>
        <taxon>Metazoa</taxon>
        <taxon>Chordata</taxon>
        <taxon>Tunicata</taxon>
        <taxon>Ascidiacea</taxon>
        <taxon>Phlebobranchia</taxon>
        <taxon>Cionidae</taxon>
        <taxon>Ciona</taxon>
    </lineage>
</organism>
<reference evidence="3" key="1">
    <citation type="submission" date="2003-08" db="EMBL/GenBank/DDBJ databases">
        <authorList>
            <person name="Birren B."/>
            <person name="Nusbaum C."/>
            <person name="Abebe A."/>
            <person name="Abouelleil A."/>
            <person name="Adekoya E."/>
            <person name="Ait-zahra M."/>
            <person name="Allen N."/>
            <person name="Allen T."/>
            <person name="An P."/>
            <person name="Anderson M."/>
            <person name="Anderson S."/>
            <person name="Arachchi H."/>
            <person name="Armbruster J."/>
            <person name="Bachantsang P."/>
            <person name="Baldwin J."/>
            <person name="Barry A."/>
            <person name="Bayul T."/>
            <person name="Blitshsteyn B."/>
            <person name="Bloom T."/>
            <person name="Blye J."/>
            <person name="Boguslavskiy L."/>
            <person name="Borowsky M."/>
            <person name="Boukhgalter B."/>
            <person name="Brunache A."/>
            <person name="Butler J."/>
            <person name="Calixte N."/>
            <person name="Calvo S."/>
            <person name="Camarata J."/>
            <person name="Campo K."/>
            <person name="Chang J."/>
            <person name="Cheshatsang Y."/>
            <person name="Citroen M."/>
            <person name="Collymore A."/>
            <person name="Considine T."/>
            <person name="Cook A."/>
            <person name="Cooke P."/>
            <person name="Corum B."/>
            <person name="Cuomo C."/>
            <person name="David R."/>
            <person name="Dawoe T."/>
            <person name="Degray S."/>
            <person name="Dodge S."/>
            <person name="Dooley K."/>
            <person name="Dorje P."/>
            <person name="Dorjee K."/>
            <person name="Dorris L."/>
            <person name="Duffey N."/>
            <person name="Dupes A."/>
            <person name="Elkins T."/>
            <person name="Engels R."/>
            <person name="Erickson J."/>
            <person name="Farina A."/>
            <person name="Faro S."/>
            <person name="Ferreira P."/>
            <person name="Fischer H."/>
            <person name="Fitzgerald M."/>
            <person name="Foley K."/>
            <person name="Gage D."/>
            <person name="Galagan J."/>
            <person name="Gearin G."/>
            <person name="Gnerre S."/>
            <person name="Gnirke A."/>
            <person name="Goyette A."/>
            <person name="Graham J."/>
            <person name="Grandbois E."/>
            <person name="Gyaltsen K."/>
            <person name="Hafez N."/>
            <person name="Hagopian D."/>
            <person name="Hagos B."/>
            <person name="Hall J."/>
            <person name="Hatcher B."/>
            <person name="Heller A."/>
            <person name="Higgins H."/>
            <person name="Honan T."/>
            <person name="Horn A."/>
            <person name="Houde N."/>
            <person name="Hughes L."/>
            <person name="Hulme W."/>
            <person name="Husby E."/>
            <person name="Iliev I."/>
            <person name="Jaffe D."/>
            <person name="Jones C."/>
            <person name="Kamal M."/>
            <person name="Kamat A."/>
            <person name="Kamvysselis M."/>
            <person name="Karlsson E."/>
            <person name="Kells C."/>
            <person name="Kieu A."/>
            <person name="Kisner P."/>
            <person name="Kodira C."/>
            <person name="Kulbokas E."/>
            <person name="Labutti K."/>
            <person name="Lama D."/>
            <person name="Landers T."/>
            <person name="Leger J."/>
            <person name="Levine S."/>
            <person name="Lewis D."/>
            <person name="Lewis T."/>
            <person name="Lindblad-toh K."/>
            <person name="Liu X."/>
            <person name="Lokyitsang T."/>
            <person name="Lokyitsang Y."/>
            <person name="Lucien O."/>
            <person name="Lui A."/>
            <person name="Ma L.J."/>
            <person name="Mabbitt R."/>
            <person name="Macdonald J."/>
            <person name="Maclean C."/>
            <person name="Major J."/>
            <person name="Manning J."/>
            <person name="Marabella R."/>
            <person name="Maru K."/>
            <person name="Matthews C."/>
            <person name="Mauceli E."/>
            <person name="Mccarthy M."/>
            <person name="Mcdonough S."/>
            <person name="Mcghee T."/>
            <person name="Meldrim J."/>
            <person name="Meneus L."/>
            <person name="Mesirov J."/>
            <person name="Mihalev A."/>
            <person name="Mihova T."/>
            <person name="Mikkelsen T."/>
            <person name="Mlenga V."/>
            <person name="Moru K."/>
            <person name="Mozes J."/>
            <person name="Mulrain L."/>
            <person name="Munson G."/>
            <person name="Naylor J."/>
            <person name="Newes C."/>
            <person name="Nguyen C."/>
            <person name="Nguyen N."/>
            <person name="Nguyen T."/>
            <person name="Nicol R."/>
            <person name="Nielsen C."/>
            <person name="Nizzari M."/>
            <person name="Norbu C."/>
            <person name="Norbu N."/>
            <person name="O'donnell P."/>
            <person name="Okoawo O."/>
            <person name="O'leary S."/>
            <person name="Omotosho B."/>
            <person name="O'neill K."/>
            <person name="Osman S."/>
            <person name="Parker S."/>
            <person name="Perrin D."/>
            <person name="Phunkhang P."/>
            <person name="Piqani B."/>
            <person name="Purcell S."/>
            <person name="Rachupka T."/>
            <person name="Ramasamy U."/>
            <person name="Rameau R."/>
            <person name="Ray V."/>
            <person name="Raymond C."/>
            <person name="Retta R."/>
            <person name="Richardson S."/>
            <person name="Rise C."/>
            <person name="Rodriguez J."/>
            <person name="Rogers J."/>
            <person name="Rogov P."/>
            <person name="Rutman M."/>
            <person name="Schupbach R."/>
            <person name="Seaman C."/>
            <person name="Settipalli S."/>
            <person name="Sharpe T."/>
            <person name="Sheridan J."/>
            <person name="Sherpa N."/>
            <person name="Shi J."/>
            <person name="Smirnov S."/>
            <person name="Smith C."/>
            <person name="Sougnez C."/>
            <person name="Spencer B."/>
            <person name="Stalker J."/>
            <person name="Stange-thomann N."/>
            <person name="Stavropoulos S."/>
            <person name="Stetson K."/>
            <person name="Stone C."/>
            <person name="Stone S."/>
            <person name="Stubbs M."/>
            <person name="Talamas J."/>
            <person name="Tchuinga P."/>
            <person name="Tenzing P."/>
            <person name="Tesfaye S."/>
            <person name="Theodore J."/>
            <person name="Thoulutsang Y."/>
            <person name="Topham K."/>
            <person name="Towey S."/>
            <person name="Tsamla T."/>
            <person name="Tsomo N."/>
            <person name="Vallee D."/>
            <person name="Vassiliev H."/>
            <person name="Venkataraman V."/>
            <person name="Vinson J."/>
            <person name="Vo A."/>
            <person name="Wade C."/>
            <person name="Wang S."/>
            <person name="Wangchuk T."/>
            <person name="Wangdi T."/>
            <person name="Whittaker C."/>
            <person name="Wilkinson J."/>
            <person name="Wu Y."/>
            <person name="Wyman D."/>
            <person name="Yadav S."/>
            <person name="Yang S."/>
            <person name="Yang X."/>
            <person name="Yeager S."/>
            <person name="Yee E."/>
            <person name="Young G."/>
            <person name="Zainoun J."/>
            <person name="Zembeck L."/>
            <person name="Zimmer A."/>
            <person name="Zody M."/>
            <person name="Lander E."/>
        </authorList>
    </citation>
    <scope>NUCLEOTIDE SEQUENCE [LARGE SCALE GENOMIC DNA]</scope>
</reference>
<reference evidence="2" key="3">
    <citation type="submission" date="2025-09" db="UniProtKB">
        <authorList>
            <consortium name="Ensembl"/>
        </authorList>
    </citation>
    <scope>IDENTIFICATION</scope>
</reference>
<evidence type="ECO:0000313" key="2">
    <source>
        <dbReference type="Ensembl" id="ENSCSAVP00000000633.1"/>
    </source>
</evidence>
<evidence type="ECO:0000256" key="1">
    <source>
        <dbReference type="SAM" id="MobiDB-lite"/>
    </source>
</evidence>
<sequence>VREVLEREARKEKSDKDKTADKREDEEKGDVRDVNEKGDLKQSEEKDGKEGSGSESEENGNSKSIIKNALLREPISPLKESGKSSKSVKRKTNDDNTGAPTKRVRRSLNLEEALGDENLLEEDKLVLQNKDERDEDDISDASGLLKSSDEELKEPGSPNSACTSVVGSDDTHVSSLGKDGHAGSDA</sequence>
<evidence type="ECO:0000313" key="3">
    <source>
        <dbReference type="Proteomes" id="UP000007875"/>
    </source>
</evidence>
<proteinExistence type="predicted"/>
<dbReference type="GeneTree" id="ENSGT00940000155902"/>
<dbReference type="HOGENOM" id="CLU_1457595_0_0_1"/>
<dbReference type="Proteomes" id="UP000007875">
    <property type="component" value="Unassembled WGS sequence"/>
</dbReference>
<name>H2Y5N5_CIOSA</name>
<feature type="compositionally biased region" description="Basic and acidic residues" evidence="1">
    <location>
        <begin position="121"/>
        <end position="132"/>
    </location>
</feature>
<reference evidence="2" key="2">
    <citation type="submission" date="2025-08" db="UniProtKB">
        <authorList>
            <consortium name="Ensembl"/>
        </authorList>
    </citation>
    <scope>IDENTIFICATION</scope>
</reference>
<feature type="compositionally biased region" description="Polar residues" evidence="1">
    <location>
        <begin position="157"/>
        <end position="166"/>
    </location>
</feature>
<keyword evidence="3" id="KW-1185">Reference proteome</keyword>
<feature type="region of interest" description="Disordered" evidence="1">
    <location>
        <begin position="1"/>
        <end position="186"/>
    </location>
</feature>
<dbReference type="AlphaFoldDB" id="H2Y5N5"/>
<feature type="compositionally biased region" description="Basic and acidic residues" evidence="1">
    <location>
        <begin position="1"/>
        <end position="52"/>
    </location>
</feature>
<accession>H2Y5N5</accession>
<protein>
    <submittedName>
        <fullName evidence="2">Uncharacterized protein</fullName>
    </submittedName>
</protein>